<dbReference type="RefSeq" id="WP_221789781.1">
    <property type="nucleotide sequence ID" value="NZ_JACLIC010000031.1"/>
</dbReference>
<proteinExistence type="predicted"/>
<evidence type="ECO:0000313" key="2">
    <source>
        <dbReference type="EMBL" id="MBY0205271.1"/>
    </source>
</evidence>
<accession>A0ABS7KMX3</accession>
<keyword evidence="3" id="KW-1185">Reference proteome</keyword>
<evidence type="ECO:0000313" key="3">
    <source>
        <dbReference type="Proteomes" id="UP000706031"/>
    </source>
</evidence>
<dbReference type="EMBL" id="JACLIC010000031">
    <property type="protein sequence ID" value="MBY0205271.1"/>
    <property type="molecule type" value="Genomic_DNA"/>
</dbReference>
<gene>
    <name evidence="2" type="ORF">H7T88_18770</name>
</gene>
<protein>
    <submittedName>
        <fullName evidence="2">Uncharacterized protein</fullName>
    </submittedName>
</protein>
<feature type="region of interest" description="Disordered" evidence="1">
    <location>
        <begin position="67"/>
        <end position="101"/>
    </location>
</feature>
<feature type="compositionally biased region" description="Basic and acidic residues" evidence="1">
    <location>
        <begin position="67"/>
        <end position="77"/>
    </location>
</feature>
<evidence type="ECO:0000256" key="1">
    <source>
        <dbReference type="SAM" id="MobiDB-lite"/>
    </source>
</evidence>
<reference evidence="2 3" key="1">
    <citation type="submission" date="2020-08" db="EMBL/GenBank/DDBJ databases">
        <title>Fungal Genomes of the International Space Station.</title>
        <authorList>
            <person name="Seuylemezian A."/>
            <person name="Singh N.K."/>
            <person name="Wood J."/>
            <person name="Venkateswaran K."/>
        </authorList>
    </citation>
    <scope>NUCLEOTIDE SEQUENCE [LARGE SCALE GENOMIC DNA]</scope>
    <source>
        <strain evidence="2 3">S/N-304-OC-R4</strain>
    </source>
</reference>
<dbReference type="Proteomes" id="UP000706031">
    <property type="component" value="Unassembled WGS sequence"/>
</dbReference>
<comment type="caution">
    <text evidence="2">The sequence shown here is derived from an EMBL/GenBank/DDBJ whole genome shotgun (WGS) entry which is preliminary data.</text>
</comment>
<sequence length="171" mass="19875">MNHKEMHDIYAPWEYLLREKLEDADRIVSRVDSEAAMFGIPAAQRKQFIANKVVQLIDEIAEERESHYRRKKDDDMRKKHWAAGGQIKERKSTRKGRQKGEQYKMYVKTKVEPGPDLIIQSLDVPLTTEQSNRIFELAEYGWLRSDIAKELGIPKTRVNHELVKRKGGGAA</sequence>
<name>A0ABS7KMX3_9BACL</name>
<organism evidence="2 3">
    <name type="scientific">Paenibacillus cucumis</name>
    <name type="common">ex Kampfer et al. 2016</name>
    <dbReference type="NCBI Taxonomy" id="1776858"/>
    <lineage>
        <taxon>Bacteria</taxon>
        <taxon>Bacillati</taxon>
        <taxon>Bacillota</taxon>
        <taxon>Bacilli</taxon>
        <taxon>Bacillales</taxon>
        <taxon>Paenibacillaceae</taxon>
        <taxon>Paenibacillus</taxon>
    </lineage>
</organism>